<evidence type="ECO:0000313" key="4">
    <source>
        <dbReference type="Proteomes" id="UP001370590"/>
    </source>
</evidence>
<dbReference type="PANTHER" id="PTHR43443">
    <property type="entry name" value="3-HEXULOSE-6-PHOSPHATE ISOMERASE"/>
    <property type="match status" value="1"/>
</dbReference>
<reference evidence="3 4" key="1">
    <citation type="submission" date="2023-10" db="EMBL/GenBank/DDBJ databases">
        <title>Nicoliella lavandulae sp. nov. isolated from Lavandula angustifolia flowers.</title>
        <authorList>
            <person name="Alcantara C."/>
            <person name="Zuniga M."/>
            <person name="Landete J.M."/>
            <person name="Monedero V."/>
        </authorList>
    </citation>
    <scope>NUCLEOTIDE SEQUENCE [LARGE SCALE GENOMIC DNA]</scope>
    <source>
        <strain evidence="3 4">Es01</strain>
    </source>
</reference>
<dbReference type="Gene3D" id="3.40.50.10490">
    <property type="entry name" value="Glucose-6-phosphate isomerase like protein, domain 1"/>
    <property type="match status" value="1"/>
</dbReference>
<dbReference type="InterPro" id="IPR017552">
    <property type="entry name" value="PHI/rmpB"/>
</dbReference>
<evidence type="ECO:0000256" key="1">
    <source>
        <dbReference type="ARBA" id="ARBA00009235"/>
    </source>
</evidence>
<accession>A0ABU8SK78</accession>
<comment type="similarity">
    <text evidence="1">Belongs to the SIS family. PHI subfamily.</text>
</comment>
<feature type="domain" description="SIS" evidence="2">
    <location>
        <begin position="24"/>
        <end position="165"/>
    </location>
</feature>
<dbReference type="PANTHER" id="PTHR43443:SF1">
    <property type="entry name" value="3-HEXULOSE-6-PHOSPHATE ISOMERASE"/>
    <property type="match status" value="1"/>
</dbReference>
<dbReference type="PROSITE" id="PS51464">
    <property type="entry name" value="SIS"/>
    <property type="match status" value="1"/>
</dbReference>
<comment type="caution">
    <text evidence="3">The sequence shown here is derived from an EMBL/GenBank/DDBJ whole genome shotgun (WGS) entry which is preliminary data.</text>
</comment>
<organism evidence="3 4">
    <name type="scientific">Nicoliella lavandulae</name>
    <dbReference type="NCBI Taxonomy" id="3082954"/>
    <lineage>
        <taxon>Bacteria</taxon>
        <taxon>Bacillati</taxon>
        <taxon>Bacillota</taxon>
        <taxon>Bacilli</taxon>
        <taxon>Lactobacillales</taxon>
        <taxon>Lactobacillaceae</taxon>
        <taxon>Nicoliella</taxon>
    </lineage>
</organism>
<name>A0ABU8SK78_9LACO</name>
<dbReference type="RefSeq" id="WP_339960123.1">
    <property type="nucleotide sequence ID" value="NZ_JAWMWH010000001.1"/>
</dbReference>
<dbReference type="NCBIfam" id="TIGR03127">
    <property type="entry name" value="RuMP_HxlB"/>
    <property type="match status" value="1"/>
</dbReference>
<dbReference type="InterPro" id="IPR001347">
    <property type="entry name" value="SIS_dom"/>
</dbReference>
<keyword evidence="4" id="KW-1185">Reference proteome</keyword>
<evidence type="ECO:0000259" key="2">
    <source>
        <dbReference type="PROSITE" id="PS51464"/>
    </source>
</evidence>
<evidence type="ECO:0000313" key="3">
    <source>
        <dbReference type="EMBL" id="MEJ6400310.1"/>
    </source>
</evidence>
<protein>
    <submittedName>
        <fullName evidence="3">6-phospho-3-hexuloisomerase</fullName>
        <ecNumber evidence="3">5.3.1.27</ecNumber>
    </submittedName>
</protein>
<dbReference type="SUPFAM" id="SSF53697">
    <property type="entry name" value="SIS domain"/>
    <property type="match status" value="1"/>
</dbReference>
<dbReference type="InterPro" id="IPR046348">
    <property type="entry name" value="SIS_dom_sf"/>
</dbReference>
<proteinExistence type="inferred from homology"/>
<keyword evidence="3" id="KW-0413">Isomerase</keyword>
<gene>
    <name evidence="3" type="primary">hxlB</name>
    <name evidence="3" type="ORF">R4146_03875</name>
</gene>
<dbReference type="GO" id="GO:0043800">
    <property type="term" value="F:6-phospho-3-hexuloisomerase activity"/>
    <property type="evidence" value="ECO:0007669"/>
    <property type="project" value="UniProtKB-EC"/>
</dbReference>
<dbReference type="Pfam" id="PF01380">
    <property type="entry name" value="SIS"/>
    <property type="match status" value="1"/>
</dbReference>
<sequence length="178" mass="18956">MDSKAWQTVTGELSAANVVVTDEALAMVHAAKRVFVAGAGRSGLAIKAFAMRMEQLGNAVSVVGETTAPAFTNDDLLIVATGSATTPSIVALVNKARELGGNVWLLTATPTAELAQQVDHVTQLPGKGKFANEVTTIQPMGSLFEQSVWLFGDAFTLSYMKRYNVTEQQMQANHANLE</sequence>
<dbReference type="Proteomes" id="UP001370590">
    <property type="component" value="Unassembled WGS sequence"/>
</dbReference>
<dbReference type="EC" id="5.3.1.27" evidence="3"/>
<dbReference type="EMBL" id="JAWMWH010000001">
    <property type="protein sequence ID" value="MEJ6400310.1"/>
    <property type="molecule type" value="Genomic_DNA"/>
</dbReference>